<dbReference type="Proteomes" id="UP000007392">
    <property type="component" value="Chromosome"/>
</dbReference>
<gene>
    <name evidence="1" type="ORF">B2K_39510</name>
</gene>
<name>R9UPX8_9BACL</name>
<evidence type="ECO:0000313" key="2">
    <source>
        <dbReference type="Proteomes" id="UP000007392"/>
    </source>
</evidence>
<protein>
    <submittedName>
        <fullName evidence="1">Uncharacterized protein</fullName>
    </submittedName>
</protein>
<organism evidence="1 2">
    <name type="scientific">Paenibacillus mucilaginosus K02</name>
    <dbReference type="NCBI Taxonomy" id="997761"/>
    <lineage>
        <taxon>Bacteria</taxon>
        <taxon>Bacillati</taxon>
        <taxon>Bacillota</taxon>
        <taxon>Bacilli</taxon>
        <taxon>Bacillales</taxon>
        <taxon>Paenibacillaceae</taxon>
        <taxon>Paenibacillus</taxon>
    </lineage>
</organism>
<dbReference type="KEGG" id="pmw:B2K_39510"/>
<dbReference type="AlphaFoldDB" id="R9UPX8"/>
<sequence length="32" mass="3966">MSWWKEGGLDERGTRRMIRKEDEMDFMGLEFK</sequence>
<reference evidence="1 2" key="1">
    <citation type="submission" date="2013-06" db="EMBL/GenBank/DDBJ databases">
        <title>Complete genome sequence of Paenibacillus mucilaginosus K02.</title>
        <authorList>
            <person name="Xiao B."/>
            <person name="Sun L."/>
            <person name="Xiao L."/>
            <person name="Lian B."/>
        </authorList>
    </citation>
    <scope>NUCLEOTIDE SEQUENCE [LARGE SCALE GENOMIC DNA]</scope>
    <source>
        <strain evidence="1 2">K02</strain>
    </source>
</reference>
<accession>R9UPX8</accession>
<evidence type="ECO:0000313" key="1">
    <source>
        <dbReference type="EMBL" id="AGN70710.1"/>
    </source>
</evidence>
<dbReference type="EMBL" id="CP003422">
    <property type="protein sequence ID" value="AGN70710.1"/>
    <property type="molecule type" value="Genomic_DNA"/>
</dbReference>
<proteinExistence type="predicted"/>
<dbReference type="HOGENOM" id="CLU_3390555_0_0_9"/>